<dbReference type="AlphaFoldDB" id="A0A1V9YBX6"/>
<dbReference type="EMBL" id="JNBR01002265">
    <property type="protein sequence ID" value="OQR83199.1"/>
    <property type="molecule type" value="Genomic_DNA"/>
</dbReference>
<sequence>MRHAWPLLRKNLWLKKRHPVAAFFEVLCPVLALIVFAWQKTNEKSPINEFAPGWRNQSLFSSFTSESRVHSAEPSLYLWAQSMASPDYLYSDRPCLTNRALGLPLTPECATIIAQQPKLAIVPDNAFTREYFGATLRAWYPSFNVSLNTTKGPTTFVVPSVADDLVFFASEAALEAYVTAPTYGPPRSDDGYFQYTPYGAPQEPRKPFNASLRAAIVFNTMPSEAQLGTATDVEYTLRFPRDEGWDSDRDVRSTARGYDPVKVEFEPDALHEYTTQGFFTLNTLVTRVLSCRPAWDPKAKTTNGTCTTATTAVVDGRLRDYASADLRSIIERLPVGTYGLFGNGRVNATLRDVSPEVAAALLRPLQQAPQPFLGAASDAFPIQGYGYNRFAGNVGMATTAMSTGTVLF</sequence>
<keyword evidence="2" id="KW-0067">ATP-binding</keyword>
<dbReference type="GO" id="GO:0005524">
    <property type="term" value="F:ATP binding"/>
    <property type="evidence" value="ECO:0007669"/>
    <property type="project" value="UniProtKB-KW"/>
</dbReference>
<protein>
    <submittedName>
        <fullName evidence="2">ATP-binding Cassette (ABC) Superfamily</fullName>
    </submittedName>
</protein>
<evidence type="ECO:0000313" key="3">
    <source>
        <dbReference type="Proteomes" id="UP000243579"/>
    </source>
</evidence>
<organism evidence="2 3">
    <name type="scientific">Achlya hypogyna</name>
    <name type="common">Oomycete</name>
    <name type="synonym">Protoachlya hypogyna</name>
    <dbReference type="NCBI Taxonomy" id="1202772"/>
    <lineage>
        <taxon>Eukaryota</taxon>
        <taxon>Sar</taxon>
        <taxon>Stramenopiles</taxon>
        <taxon>Oomycota</taxon>
        <taxon>Saprolegniomycetes</taxon>
        <taxon>Saprolegniales</taxon>
        <taxon>Achlyaceae</taxon>
        <taxon>Achlya</taxon>
    </lineage>
</organism>
<proteinExistence type="predicted"/>
<evidence type="ECO:0000313" key="2">
    <source>
        <dbReference type="EMBL" id="OQR83199.1"/>
    </source>
</evidence>
<keyword evidence="1" id="KW-1133">Transmembrane helix</keyword>
<reference evidence="2 3" key="1">
    <citation type="journal article" date="2014" name="Genome Biol. Evol.">
        <title>The secreted proteins of Achlya hypogyna and Thraustotheca clavata identify the ancestral oomycete secretome and reveal gene acquisitions by horizontal gene transfer.</title>
        <authorList>
            <person name="Misner I."/>
            <person name="Blouin N."/>
            <person name="Leonard G."/>
            <person name="Richards T.A."/>
            <person name="Lane C.E."/>
        </authorList>
    </citation>
    <scope>NUCLEOTIDE SEQUENCE [LARGE SCALE GENOMIC DNA]</scope>
    <source>
        <strain evidence="2 3">ATCC 48635</strain>
    </source>
</reference>
<keyword evidence="3" id="KW-1185">Reference proteome</keyword>
<name>A0A1V9YBX6_ACHHY</name>
<feature type="non-terminal residue" evidence="2">
    <location>
        <position position="408"/>
    </location>
</feature>
<dbReference type="Proteomes" id="UP000243579">
    <property type="component" value="Unassembled WGS sequence"/>
</dbReference>
<dbReference type="OrthoDB" id="10532130at2759"/>
<gene>
    <name evidence="2" type="ORF">ACHHYP_14977</name>
</gene>
<dbReference type="STRING" id="1202772.A0A1V9YBX6"/>
<keyword evidence="1" id="KW-0812">Transmembrane</keyword>
<keyword evidence="1" id="KW-0472">Membrane</keyword>
<feature type="transmembrane region" description="Helical" evidence="1">
    <location>
        <begin position="20"/>
        <end position="38"/>
    </location>
</feature>
<evidence type="ECO:0000256" key="1">
    <source>
        <dbReference type="SAM" id="Phobius"/>
    </source>
</evidence>
<accession>A0A1V9YBX6</accession>
<comment type="caution">
    <text evidence="2">The sequence shown here is derived from an EMBL/GenBank/DDBJ whole genome shotgun (WGS) entry which is preliminary data.</text>
</comment>
<keyword evidence="2" id="KW-0547">Nucleotide-binding</keyword>